<evidence type="ECO:0000256" key="3">
    <source>
        <dbReference type="ARBA" id="ARBA00023002"/>
    </source>
</evidence>
<evidence type="ECO:0000313" key="5">
    <source>
        <dbReference type="Proteomes" id="UP000244722"/>
    </source>
</evidence>
<dbReference type="Proteomes" id="UP000244722">
    <property type="component" value="Unassembled WGS sequence"/>
</dbReference>
<keyword evidence="3" id="KW-0560">Oxidoreductase</keyword>
<protein>
    <submittedName>
        <fullName evidence="4">Uncharacterized protein</fullName>
    </submittedName>
</protein>
<dbReference type="InterPro" id="IPR036188">
    <property type="entry name" value="FAD/NAD-bd_sf"/>
</dbReference>
<dbReference type="Pfam" id="PF13738">
    <property type="entry name" value="Pyr_redox_3"/>
    <property type="match status" value="1"/>
</dbReference>
<evidence type="ECO:0000256" key="2">
    <source>
        <dbReference type="ARBA" id="ARBA00022827"/>
    </source>
</evidence>
<dbReference type="GO" id="GO:0016491">
    <property type="term" value="F:oxidoreductase activity"/>
    <property type="evidence" value="ECO:0007669"/>
    <property type="project" value="UniProtKB-KW"/>
</dbReference>
<dbReference type="SUPFAM" id="SSF51905">
    <property type="entry name" value="FAD/NAD(P)-binding domain"/>
    <property type="match status" value="1"/>
</dbReference>
<keyword evidence="5" id="KW-1185">Reference proteome</keyword>
<accession>A0A2T6ZRU3</accession>
<keyword evidence="2" id="KW-0274">FAD</keyword>
<dbReference type="STRING" id="42251.A0A2T6ZRU3"/>
<proteinExistence type="predicted"/>
<name>A0A2T6ZRU3_TUBBO</name>
<dbReference type="OrthoDB" id="2915840at2759"/>
<comment type="caution">
    <text evidence="4">The sequence shown here is derived from an EMBL/GenBank/DDBJ whole genome shotgun (WGS) entry which is preliminary data.</text>
</comment>
<dbReference type="InterPro" id="IPR050346">
    <property type="entry name" value="FMO-like"/>
</dbReference>
<dbReference type="Gene3D" id="3.50.50.60">
    <property type="entry name" value="FAD/NAD(P)-binding domain"/>
    <property type="match status" value="2"/>
</dbReference>
<reference evidence="4 5" key="1">
    <citation type="submission" date="2017-04" db="EMBL/GenBank/DDBJ databases">
        <title>Draft genome sequence of Tuber borchii Vittad., a whitish edible truffle.</title>
        <authorList>
            <consortium name="DOE Joint Genome Institute"/>
            <person name="Murat C."/>
            <person name="Kuo A."/>
            <person name="Barry K.W."/>
            <person name="Clum A."/>
            <person name="Dockter R.B."/>
            <person name="Fauchery L."/>
            <person name="Iotti M."/>
            <person name="Kohler A."/>
            <person name="Labutti K."/>
            <person name="Lindquist E.A."/>
            <person name="Lipzen A."/>
            <person name="Ohm R.A."/>
            <person name="Wang M."/>
            <person name="Grigoriev I.V."/>
            <person name="Zambonelli A."/>
            <person name="Martin F.M."/>
        </authorList>
    </citation>
    <scope>NUCLEOTIDE SEQUENCE [LARGE SCALE GENOMIC DNA]</scope>
    <source>
        <strain evidence="4 5">Tbo3840</strain>
    </source>
</reference>
<evidence type="ECO:0000256" key="1">
    <source>
        <dbReference type="ARBA" id="ARBA00022630"/>
    </source>
</evidence>
<organism evidence="4 5">
    <name type="scientific">Tuber borchii</name>
    <name type="common">White truffle</name>
    <dbReference type="NCBI Taxonomy" id="42251"/>
    <lineage>
        <taxon>Eukaryota</taxon>
        <taxon>Fungi</taxon>
        <taxon>Dikarya</taxon>
        <taxon>Ascomycota</taxon>
        <taxon>Pezizomycotina</taxon>
        <taxon>Pezizomycetes</taxon>
        <taxon>Pezizales</taxon>
        <taxon>Tuberaceae</taxon>
        <taxon>Tuber</taxon>
    </lineage>
</organism>
<dbReference type="PANTHER" id="PTHR23023">
    <property type="entry name" value="DIMETHYLANILINE MONOOXYGENASE"/>
    <property type="match status" value="1"/>
</dbReference>
<gene>
    <name evidence="4" type="ORF">B9Z19DRAFT_1084549</name>
</gene>
<dbReference type="AlphaFoldDB" id="A0A2T6ZRU3"/>
<sequence>MYSQSPLGMVEFSDIPMKPTPQQYKNYVPADHVHEYLASYTATHIYNGKSIKDRIHLDTRVVSIQKLHSPLNGTGSSSGVRGSAWVVSTDCGQTMTCSKLMIATGITSRPYIPSFNTLDFTPPILHTKDLARLAPTFMESEGVQNVIVIGGSKSAFDAVHMFISAGKRVDWIIRDKGSERVGMGAAERAPVYYENSHQILSTRLMSKMSPCIFQPPDGWMRFFHQTKMGRWVTDTVWNTMQSAWLKAATYDRNGDMSSLRPQLPMFWCSENVGVSNSPNFWNTMSQATVHRSSIDRLENSSVVLANTTTLPCDLLVMSTGWDITFPFFTPADASSLGLPIPIAHQSLFDSKKWQTLEAAADCTILRMFPKLATPPSFDRHPMNTTQFYVYRGMASPQEARGGDNSIVFLGQVGAAQSFKIAETQSIWAAAYLTGKLRLPSVEEMEMDISLTNVWRRRRYLSAGERKPVFMHDELAYVSMLLRDLGINHRRKGGGLKELFQPYSNKDYRGILEEWREIQKEREQDEMEKKYEGSHTFSSRTAVV</sequence>
<dbReference type="EMBL" id="NESQ01000127">
    <property type="protein sequence ID" value="PUU78208.1"/>
    <property type="molecule type" value="Genomic_DNA"/>
</dbReference>
<keyword evidence="1" id="KW-0285">Flavoprotein</keyword>
<evidence type="ECO:0000313" key="4">
    <source>
        <dbReference type="EMBL" id="PUU78208.1"/>
    </source>
</evidence>